<accession>A0A8T0C4K9</accession>
<organism evidence="1 2">
    <name type="scientific">Pseudoalteromonas rubra</name>
    <dbReference type="NCBI Taxonomy" id="43658"/>
    <lineage>
        <taxon>Bacteria</taxon>
        <taxon>Pseudomonadati</taxon>
        <taxon>Pseudomonadota</taxon>
        <taxon>Gammaproteobacteria</taxon>
        <taxon>Alteromonadales</taxon>
        <taxon>Pseudoalteromonadaceae</taxon>
        <taxon>Pseudoalteromonas</taxon>
    </lineage>
</organism>
<sequence length="37" mass="4115">MITYIAVQGKYVLTQKLLIKKAPDGAYFSKLSVLVIT</sequence>
<dbReference type="AlphaFoldDB" id="A0A8T0C4K9"/>
<name>A0A8T0C4K9_9GAMM</name>
<comment type="caution">
    <text evidence="1">The sequence shown here is derived from an EMBL/GenBank/DDBJ whole genome shotgun (WGS) entry which is preliminary data.</text>
</comment>
<dbReference type="Proteomes" id="UP000016480">
    <property type="component" value="Unassembled WGS sequence"/>
</dbReference>
<dbReference type="EMBL" id="AHCD03000035">
    <property type="protein sequence ID" value="KAF7785676.1"/>
    <property type="molecule type" value="Genomic_DNA"/>
</dbReference>
<evidence type="ECO:0000313" key="1">
    <source>
        <dbReference type="EMBL" id="KAF7785676.1"/>
    </source>
</evidence>
<proteinExistence type="predicted"/>
<reference evidence="1 2" key="1">
    <citation type="journal article" date="2012" name="J. Bacteriol.">
        <title>Genome sequence of the cycloprodigiosin-producing bacterial strain Pseudoalteromonas rubra ATCC 29570(T).</title>
        <authorList>
            <person name="Xie B.B."/>
            <person name="Shu Y.L."/>
            <person name="Qin Q.L."/>
            <person name="Rong J.C."/>
            <person name="Zhang X.Y."/>
            <person name="Chen X.L."/>
            <person name="Zhou B.C."/>
            <person name="Zhang Y.Z."/>
        </authorList>
    </citation>
    <scope>NUCLEOTIDE SEQUENCE [LARGE SCALE GENOMIC DNA]</scope>
    <source>
        <strain evidence="1 2">DSM 6842</strain>
    </source>
</reference>
<gene>
    <name evidence="1" type="ORF">PRUB_a0028</name>
</gene>
<evidence type="ECO:0000313" key="2">
    <source>
        <dbReference type="Proteomes" id="UP000016480"/>
    </source>
</evidence>
<protein>
    <submittedName>
        <fullName evidence="1">Uncharacterized protein</fullName>
    </submittedName>
</protein>